<comment type="caution">
    <text evidence="1">The sequence shown here is derived from an EMBL/GenBank/DDBJ whole genome shotgun (WGS) entry which is preliminary data.</text>
</comment>
<organism evidence="1 2">
    <name type="scientific">Stakelama sediminis</name>
    <dbReference type="NCBI Taxonomy" id="463200"/>
    <lineage>
        <taxon>Bacteria</taxon>
        <taxon>Pseudomonadati</taxon>
        <taxon>Pseudomonadota</taxon>
        <taxon>Alphaproteobacteria</taxon>
        <taxon>Sphingomonadales</taxon>
        <taxon>Sphingomonadaceae</taxon>
        <taxon>Stakelama</taxon>
    </lineage>
</organism>
<name>A0A840YWT8_9SPHN</name>
<dbReference type="AlphaFoldDB" id="A0A840YWT8"/>
<proteinExistence type="predicted"/>
<evidence type="ECO:0000313" key="1">
    <source>
        <dbReference type="EMBL" id="MBB5718004.1"/>
    </source>
</evidence>
<dbReference type="EMBL" id="JACIJI010000001">
    <property type="protein sequence ID" value="MBB5718004.1"/>
    <property type="molecule type" value="Genomic_DNA"/>
</dbReference>
<sequence length="55" mass="5850">MGLLTHCRGTSPLPHPATHERILIGWPGDGYAPQSITLRGPRGGAGWCRLPGGFE</sequence>
<keyword evidence="2" id="KW-1185">Reference proteome</keyword>
<gene>
    <name evidence="1" type="ORF">FHR23_000911</name>
</gene>
<accession>A0A840YWT8</accession>
<reference evidence="1 2" key="1">
    <citation type="submission" date="2020-08" db="EMBL/GenBank/DDBJ databases">
        <title>Genomic Encyclopedia of Type Strains, Phase IV (KMG-IV): sequencing the most valuable type-strain genomes for metagenomic binning, comparative biology and taxonomic classification.</title>
        <authorList>
            <person name="Goeker M."/>
        </authorList>
    </citation>
    <scope>NUCLEOTIDE SEQUENCE [LARGE SCALE GENOMIC DNA]</scope>
    <source>
        <strain evidence="1 2">DSM 27203</strain>
    </source>
</reference>
<evidence type="ECO:0000313" key="2">
    <source>
        <dbReference type="Proteomes" id="UP000554342"/>
    </source>
</evidence>
<dbReference type="Proteomes" id="UP000554342">
    <property type="component" value="Unassembled WGS sequence"/>
</dbReference>
<protein>
    <submittedName>
        <fullName evidence="1">Uncharacterized protein</fullName>
    </submittedName>
</protein>